<gene>
    <name evidence="2" type="ORF">SKAU_G00253780</name>
</gene>
<reference evidence="2" key="1">
    <citation type="journal article" date="2023" name="Science">
        <title>Genome structures resolve the early diversification of teleost fishes.</title>
        <authorList>
            <person name="Parey E."/>
            <person name="Louis A."/>
            <person name="Montfort J."/>
            <person name="Bouchez O."/>
            <person name="Roques C."/>
            <person name="Iampietro C."/>
            <person name="Lluch J."/>
            <person name="Castinel A."/>
            <person name="Donnadieu C."/>
            <person name="Desvignes T."/>
            <person name="Floi Bucao C."/>
            <person name="Jouanno E."/>
            <person name="Wen M."/>
            <person name="Mejri S."/>
            <person name="Dirks R."/>
            <person name="Jansen H."/>
            <person name="Henkel C."/>
            <person name="Chen W.J."/>
            <person name="Zahm M."/>
            <person name="Cabau C."/>
            <person name="Klopp C."/>
            <person name="Thompson A.W."/>
            <person name="Robinson-Rechavi M."/>
            <person name="Braasch I."/>
            <person name="Lecointre G."/>
            <person name="Bobe J."/>
            <person name="Postlethwait J.H."/>
            <person name="Berthelot C."/>
            <person name="Roest Crollius H."/>
            <person name="Guiguen Y."/>
        </authorList>
    </citation>
    <scope>NUCLEOTIDE SEQUENCE</scope>
    <source>
        <strain evidence="2">WJC10195</strain>
    </source>
</reference>
<evidence type="ECO:0000313" key="3">
    <source>
        <dbReference type="Proteomes" id="UP001152622"/>
    </source>
</evidence>
<protein>
    <submittedName>
        <fullName evidence="2">Uncharacterized protein</fullName>
    </submittedName>
</protein>
<dbReference type="EMBL" id="JAINUF010000009">
    <property type="protein sequence ID" value="KAJ8350248.1"/>
    <property type="molecule type" value="Genomic_DNA"/>
</dbReference>
<proteinExistence type="predicted"/>
<keyword evidence="3" id="KW-1185">Reference proteome</keyword>
<dbReference type="Proteomes" id="UP001152622">
    <property type="component" value="Chromosome 9"/>
</dbReference>
<evidence type="ECO:0000313" key="2">
    <source>
        <dbReference type="EMBL" id="KAJ8350248.1"/>
    </source>
</evidence>
<name>A0A9Q1F3C5_SYNKA</name>
<accession>A0A9Q1F3C5</accession>
<organism evidence="2 3">
    <name type="scientific">Synaphobranchus kaupii</name>
    <name type="common">Kaup's arrowtooth eel</name>
    <dbReference type="NCBI Taxonomy" id="118154"/>
    <lineage>
        <taxon>Eukaryota</taxon>
        <taxon>Metazoa</taxon>
        <taxon>Chordata</taxon>
        <taxon>Craniata</taxon>
        <taxon>Vertebrata</taxon>
        <taxon>Euteleostomi</taxon>
        <taxon>Actinopterygii</taxon>
        <taxon>Neopterygii</taxon>
        <taxon>Teleostei</taxon>
        <taxon>Anguilliformes</taxon>
        <taxon>Synaphobranchidae</taxon>
        <taxon>Synaphobranchus</taxon>
    </lineage>
</organism>
<feature type="region of interest" description="Disordered" evidence="1">
    <location>
        <begin position="1"/>
        <end position="28"/>
    </location>
</feature>
<comment type="caution">
    <text evidence="2">The sequence shown here is derived from an EMBL/GenBank/DDBJ whole genome shotgun (WGS) entry which is preliminary data.</text>
</comment>
<sequence length="84" mass="9231">MPETEVLEDYTTPLHSWPGGEPAGHRSSVQISVRDNRSEMGVPGLEGAPRNEATWPIKSKIIELKKLVSYGGSRGAEPIYLQVE</sequence>
<dbReference type="AlphaFoldDB" id="A0A9Q1F3C5"/>
<evidence type="ECO:0000256" key="1">
    <source>
        <dbReference type="SAM" id="MobiDB-lite"/>
    </source>
</evidence>